<dbReference type="STRING" id="299467.A0A443SK06"/>
<dbReference type="VEuPathDB" id="VectorBase:LDEU004172"/>
<dbReference type="OrthoDB" id="2138378at2759"/>
<organism evidence="11 12">
    <name type="scientific">Leptotrombidium deliense</name>
    <dbReference type="NCBI Taxonomy" id="299467"/>
    <lineage>
        <taxon>Eukaryota</taxon>
        <taxon>Metazoa</taxon>
        <taxon>Ecdysozoa</taxon>
        <taxon>Arthropoda</taxon>
        <taxon>Chelicerata</taxon>
        <taxon>Arachnida</taxon>
        <taxon>Acari</taxon>
        <taxon>Acariformes</taxon>
        <taxon>Trombidiformes</taxon>
        <taxon>Prostigmata</taxon>
        <taxon>Anystina</taxon>
        <taxon>Parasitengona</taxon>
        <taxon>Trombiculoidea</taxon>
        <taxon>Trombiculidae</taxon>
        <taxon>Leptotrombidium</taxon>
    </lineage>
</organism>
<gene>
    <name evidence="11" type="ORF">B4U80_12828</name>
</gene>
<dbReference type="PROSITE" id="PS51319">
    <property type="entry name" value="TFIIS_N"/>
    <property type="match status" value="1"/>
</dbReference>
<keyword evidence="12" id="KW-1185">Reference proteome</keyword>
<dbReference type="GO" id="GO:0008157">
    <property type="term" value="F:protein phosphatase 1 binding"/>
    <property type="evidence" value="ECO:0007669"/>
    <property type="project" value="TreeGrafter"/>
</dbReference>
<dbReference type="PROSITE" id="PS50103">
    <property type="entry name" value="ZF_C3H1"/>
    <property type="match status" value="1"/>
</dbReference>
<dbReference type="GO" id="GO:0000785">
    <property type="term" value="C:chromatin"/>
    <property type="evidence" value="ECO:0007669"/>
    <property type="project" value="TreeGrafter"/>
</dbReference>
<dbReference type="Pfam" id="PF08711">
    <property type="entry name" value="Med26"/>
    <property type="match status" value="1"/>
</dbReference>
<evidence type="ECO:0000256" key="5">
    <source>
        <dbReference type="ARBA" id="ARBA00023242"/>
    </source>
</evidence>
<feature type="compositionally biased region" description="Acidic residues" evidence="8">
    <location>
        <begin position="391"/>
        <end position="413"/>
    </location>
</feature>
<dbReference type="SUPFAM" id="SSF47676">
    <property type="entry name" value="Conserved domain common to transcription factors TFIIS, elongin A, CRSP70"/>
    <property type="match status" value="1"/>
</dbReference>
<feature type="region of interest" description="Disordered" evidence="8">
    <location>
        <begin position="438"/>
        <end position="470"/>
    </location>
</feature>
<feature type="region of interest" description="Disordered" evidence="8">
    <location>
        <begin position="155"/>
        <end position="203"/>
    </location>
</feature>
<dbReference type="GO" id="GO:0005634">
    <property type="term" value="C:nucleus"/>
    <property type="evidence" value="ECO:0007669"/>
    <property type="project" value="UniProtKB-SubCell"/>
</dbReference>
<evidence type="ECO:0000313" key="11">
    <source>
        <dbReference type="EMBL" id="RWS27868.1"/>
    </source>
</evidence>
<evidence type="ECO:0000256" key="4">
    <source>
        <dbReference type="ARBA" id="ARBA00022454"/>
    </source>
</evidence>
<feature type="zinc finger region" description="C3H1-type" evidence="7">
    <location>
        <begin position="746"/>
        <end position="773"/>
    </location>
</feature>
<dbReference type="PANTHER" id="PTHR46557">
    <property type="entry name" value="SERINE/THREONINE-PROTEIN PHOSPHATASE 1 REGULATORY SUBUNIT 10-RELATED"/>
    <property type="match status" value="1"/>
</dbReference>
<dbReference type="GO" id="GO:0072357">
    <property type="term" value="C:PTW/PP1 phosphatase complex"/>
    <property type="evidence" value="ECO:0007669"/>
    <property type="project" value="TreeGrafter"/>
</dbReference>
<feature type="compositionally biased region" description="Polar residues" evidence="8">
    <location>
        <begin position="770"/>
        <end position="781"/>
    </location>
</feature>
<dbReference type="InterPro" id="IPR035441">
    <property type="entry name" value="TFIIS/LEDGF_dom_sf"/>
</dbReference>
<evidence type="ECO:0000256" key="6">
    <source>
        <dbReference type="PROSITE-ProRule" id="PRU00649"/>
    </source>
</evidence>
<reference evidence="11 12" key="1">
    <citation type="journal article" date="2018" name="Gigascience">
        <title>Genomes of trombidid mites reveal novel predicted allergens and laterally-transferred genes associated with secondary metabolism.</title>
        <authorList>
            <person name="Dong X."/>
            <person name="Chaisiri K."/>
            <person name="Xia D."/>
            <person name="Armstrong S.D."/>
            <person name="Fang Y."/>
            <person name="Donnelly M.J."/>
            <person name="Kadowaki T."/>
            <person name="McGarry J.W."/>
            <person name="Darby A.C."/>
            <person name="Makepeace B.L."/>
        </authorList>
    </citation>
    <scope>NUCLEOTIDE SEQUENCE [LARGE SCALE GENOMIC DNA]</scope>
    <source>
        <strain evidence="11">UoL-UT</strain>
    </source>
</reference>
<accession>A0A443SK06</accession>
<evidence type="ECO:0000256" key="3">
    <source>
        <dbReference type="ARBA" id="ARBA00022330"/>
    </source>
</evidence>
<feature type="compositionally biased region" description="Basic and acidic residues" evidence="8">
    <location>
        <begin position="376"/>
        <end position="390"/>
    </location>
</feature>
<feature type="compositionally biased region" description="Polar residues" evidence="8">
    <location>
        <begin position="798"/>
        <end position="815"/>
    </location>
</feature>
<evidence type="ECO:0000256" key="7">
    <source>
        <dbReference type="PROSITE-ProRule" id="PRU00723"/>
    </source>
</evidence>
<feature type="compositionally biased region" description="Low complexity" evidence="8">
    <location>
        <begin position="785"/>
        <end position="797"/>
    </location>
</feature>
<keyword evidence="7" id="KW-0862">Zinc</keyword>
<keyword evidence="7" id="KW-0863">Zinc-finger</keyword>
<dbReference type="InterPro" id="IPR000571">
    <property type="entry name" value="Znf_CCCH"/>
</dbReference>
<protein>
    <recommendedName>
        <fullName evidence="3">Serine/threonine-protein phosphatase 1 regulatory subunit 10</fullName>
    </recommendedName>
</protein>
<dbReference type="InterPro" id="IPR003617">
    <property type="entry name" value="TFIIS/CRSP70_N_sub"/>
</dbReference>
<feature type="region of interest" description="Disordered" evidence="8">
    <location>
        <begin position="352"/>
        <end position="416"/>
    </location>
</feature>
<comment type="caution">
    <text evidence="11">The sequence shown here is derived from an EMBL/GenBank/DDBJ whole genome shotgun (WGS) entry which is preliminary data.</text>
</comment>
<name>A0A443SK06_9ACAR</name>
<dbReference type="PANTHER" id="PTHR46557:SF1">
    <property type="entry name" value="SERINE_THREONINE-PROTEIN PHOSPHATASE 1 REGULATORY SUBUNIT 10"/>
    <property type="match status" value="1"/>
</dbReference>
<keyword evidence="7" id="KW-0479">Metal-binding</keyword>
<evidence type="ECO:0000256" key="1">
    <source>
        <dbReference type="ARBA" id="ARBA00004123"/>
    </source>
</evidence>
<evidence type="ECO:0000313" key="12">
    <source>
        <dbReference type="Proteomes" id="UP000288716"/>
    </source>
</evidence>
<evidence type="ECO:0000256" key="8">
    <source>
        <dbReference type="SAM" id="MobiDB-lite"/>
    </source>
</evidence>
<feature type="region of interest" description="Disordered" evidence="8">
    <location>
        <begin position="770"/>
        <end position="847"/>
    </location>
</feature>
<dbReference type="AlphaFoldDB" id="A0A443SK06"/>
<feature type="compositionally biased region" description="Pro residues" evidence="8">
    <location>
        <begin position="718"/>
        <end position="733"/>
    </location>
</feature>
<feature type="compositionally biased region" description="Basic and acidic residues" evidence="8">
    <location>
        <begin position="155"/>
        <end position="176"/>
    </location>
</feature>
<feature type="domain" description="C3H1-type" evidence="9">
    <location>
        <begin position="746"/>
        <end position="773"/>
    </location>
</feature>
<proteinExistence type="predicted"/>
<keyword evidence="5 6" id="KW-0539">Nucleus</keyword>
<evidence type="ECO:0000256" key="2">
    <source>
        <dbReference type="ARBA" id="ARBA00004286"/>
    </source>
</evidence>
<dbReference type="EMBL" id="NCKV01001723">
    <property type="protein sequence ID" value="RWS27868.1"/>
    <property type="molecule type" value="Genomic_DNA"/>
</dbReference>
<feature type="compositionally biased region" description="Basic and acidic residues" evidence="8">
    <location>
        <begin position="736"/>
        <end position="748"/>
    </location>
</feature>
<comment type="subcellular location">
    <subcellularLocation>
        <location evidence="2">Chromosome</location>
    </subcellularLocation>
    <subcellularLocation>
        <location evidence="1 6">Nucleus</location>
    </subcellularLocation>
</comment>
<feature type="region of interest" description="Disordered" evidence="8">
    <location>
        <begin position="699"/>
        <end position="748"/>
    </location>
</feature>
<evidence type="ECO:0000259" key="10">
    <source>
        <dbReference type="PROSITE" id="PS51319"/>
    </source>
</evidence>
<dbReference type="GO" id="GO:0008270">
    <property type="term" value="F:zinc ion binding"/>
    <property type="evidence" value="ECO:0007669"/>
    <property type="project" value="UniProtKB-KW"/>
</dbReference>
<dbReference type="SMART" id="SM00509">
    <property type="entry name" value="TFS2N"/>
    <property type="match status" value="1"/>
</dbReference>
<dbReference type="Gene3D" id="1.20.930.10">
    <property type="entry name" value="Conserved domain common to transcription factors TFIIS, elongin A, CRSP70"/>
    <property type="match status" value="1"/>
</dbReference>
<dbReference type="Gene3D" id="3.30.1370.210">
    <property type="match status" value="1"/>
</dbReference>
<keyword evidence="4" id="KW-0158">Chromosome</keyword>
<dbReference type="Proteomes" id="UP000288716">
    <property type="component" value="Unassembled WGS sequence"/>
</dbReference>
<evidence type="ECO:0000259" key="9">
    <source>
        <dbReference type="PROSITE" id="PS50103"/>
    </source>
</evidence>
<dbReference type="InterPro" id="IPR017923">
    <property type="entry name" value="TFIIS_N"/>
</dbReference>
<feature type="compositionally biased region" description="Polar residues" evidence="8">
    <location>
        <begin position="822"/>
        <end position="841"/>
    </location>
</feature>
<feature type="domain" description="TFIIS N-terminal" evidence="10">
    <location>
        <begin position="71"/>
        <end position="144"/>
    </location>
</feature>
<sequence>MAPIDPCELLKAFRPLLTCNGGIKNSEEVPRLAGLMRKFSKKLVSRCTYCNILLATDNDVLESFLANDGWNIVNTWLKDAKSDSNDALLTELLKLLDMCPMSVDRLKENDTAKLVKTLSKWDDDLIAEKSRAIVNKWMIIIKEGNEQKLIEENAKKKRKKELERSQSVEDTNETRIKKQKRSNSESENEDMQLDTPPPPDSIEYAMHSLEKQLCEANDARKPIANNIPKENGVAFNASVNNNMKLESRAPTAKIRYGKSRSIGFDEVLSTTKTVEKSGDKTKSNVPPSVNSSGDVLLNKTLKVNETVKTDTNDSKTSRVILIDPKPLTPNSLNNKVCHTIKESASFVDAIMNNSERSQPRKKRRLSGLQSSVSSQKTDDSASDKDATLDEKAEDDECATADEEEEMNTDEEIPAELSEVEKQIEAELRGKELTEAVDYNDYNYEEQEQYEDSPVFSMEDDSQSKSSSVKSPSQIKSILCYSRKIGQKKKSVRWVSDEKIKEVRFFELDENERMNVSRTFGEYRILEMKNERQALMCAKNGFPVSPEKAPIEHFPWQCIYIDFPEEVVLHEKGKQSNEKIVQEERHKNILHEFYPLKELAPDFPQEPDAFEALAGSHEAPVTIPLEDESNPQVCDFSQLELPKPVTDELPLRSPTTQFPPFVGAPTMMPMAGVFGAPPMQQVYNPLAPGVGMVPAMAFSQPQPPIPPQQPSYNTYGIPSQPPLPPHRSLPPFPRRPFNKDRRDRPPRNEKRVCKFFAKHGRCKFQNCNFVHQNPNVSQNNNDRSNRTINRNNHNDNNNLGSSQQQMNKSDDWNSWDTPRDSWDNSVADTQQTQPIQTTSATNYDDGWN</sequence>